<evidence type="ECO:0000313" key="2">
    <source>
        <dbReference type="EMBL" id="PON77166.1"/>
    </source>
</evidence>
<sequence length="153" mass="17180">MKYPSLYGSSTLAQGRKREGLSIIDSFQRNYFSRSTKKWVNKAAELAYTKMSELCATQMEAHATSSGEFDIEENPVQSAPPRIDETLIAAEALGVRRGHRTGIGRVLRGEMNDTQRQLDELRALVLWIIPAARPSSSSNQPDQDDEDEYLDDD</sequence>
<protein>
    <submittedName>
        <fullName evidence="2">Uncharacterized protein</fullName>
    </submittedName>
</protein>
<organism evidence="2 3">
    <name type="scientific">Parasponia andersonii</name>
    <name type="common">Sponia andersonii</name>
    <dbReference type="NCBI Taxonomy" id="3476"/>
    <lineage>
        <taxon>Eukaryota</taxon>
        <taxon>Viridiplantae</taxon>
        <taxon>Streptophyta</taxon>
        <taxon>Embryophyta</taxon>
        <taxon>Tracheophyta</taxon>
        <taxon>Spermatophyta</taxon>
        <taxon>Magnoliopsida</taxon>
        <taxon>eudicotyledons</taxon>
        <taxon>Gunneridae</taxon>
        <taxon>Pentapetalae</taxon>
        <taxon>rosids</taxon>
        <taxon>fabids</taxon>
        <taxon>Rosales</taxon>
        <taxon>Cannabaceae</taxon>
        <taxon>Parasponia</taxon>
    </lineage>
</organism>
<keyword evidence="3" id="KW-1185">Reference proteome</keyword>
<gene>
    <name evidence="2" type="ORF">PanWU01x14_027850</name>
</gene>
<name>A0A2P5DV44_PARAD</name>
<dbReference type="EMBL" id="JXTB01000014">
    <property type="protein sequence ID" value="PON77166.1"/>
    <property type="molecule type" value="Genomic_DNA"/>
</dbReference>
<dbReference type="Proteomes" id="UP000237105">
    <property type="component" value="Unassembled WGS sequence"/>
</dbReference>
<reference evidence="3" key="1">
    <citation type="submission" date="2016-06" db="EMBL/GenBank/DDBJ databases">
        <title>Parallel loss of symbiosis genes in relatives of nitrogen-fixing non-legume Parasponia.</title>
        <authorList>
            <person name="Van Velzen R."/>
            <person name="Holmer R."/>
            <person name="Bu F."/>
            <person name="Rutten L."/>
            <person name="Van Zeijl A."/>
            <person name="Liu W."/>
            <person name="Santuari L."/>
            <person name="Cao Q."/>
            <person name="Sharma T."/>
            <person name="Shen D."/>
            <person name="Roswanjaya Y."/>
            <person name="Wardhani T."/>
            <person name="Kalhor M.S."/>
            <person name="Jansen J."/>
            <person name="Van den Hoogen J."/>
            <person name="Gungor B."/>
            <person name="Hartog M."/>
            <person name="Hontelez J."/>
            <person name="Verver J."/>
            <person name="Yang W.-C."/>
            <person name="Schijlen E."/>
            <person name="Repin R."/>
            <person name="Schilthuizen M."/>
            <person name="Schranz E."/>
            <person name="Heidstra R."/>
            <person name="Miyata K."/>
            <person name="Fedorova E."/>
            <person name="Kohlen W."/>
            <person name="Bisseling T."/>
            <person name="Smit S."/>
            <person name="Geurts R."/>
        </authorList>
    </citation>
    <scope>NUCLEOTIDE SEQUENCE [LARGE SCALE GENOMIC DNA]</scope>
    <source>
        <strain evidence="3">cv. WU1-14</strain>
    </source>
</reference>
<feature type="region of interest" description="Disordered" evidence="1">
    <location>
        <begin position="132"/>
        <end position="153"/>
    </location>
</feature>
<accession>A0A2P5DV44</accession>
<feature type="compositionally biased region" description="Acidic residues" evidence="1">
    <location>
        <begin position="142"/>
        <end position="153"/>
    </location>
</feature>
<evidence type="ECO:0000256" key="1">
    <source>
        <dbReference type="SAM" id="MobiDB-lite"/>
    </source>
</evidence>
<comment type="caution">
    <text evidence="2">The sequence shown here is derived from an EMBL/GenBank/DDBJ whole genome shotgun (WGS) entry which is preliminary data.</text>
</comment>
<dbReference type="AlphaFoldDB" id="A0A2P5DV44"/>
<proteinExistence type="predicted"/>
<evidence type="ECO:0000313" key="3">
    <source>
        <dbReference type="Proteomes" id="UP000237105"/>
    </source>
</evidence>